<dbReference type="Pfam" id="PF21271">
    <property type="entry name" value="SNX17-31_F2_FERM"/>
    <property type="match status" value="1"/>
</dbReference>
<accession>A0A7M7G4P1</accession>
<dbReference type="CDD" id="cd13337">
    <property type="entry name" value="FERM-like_C_SNX17"/>
    <property type="match status" value="1"/>
</dbReference>
<keyword evidence="3" id="KW-0653">Protein transport</keyword>
<reference evidence="5" key="1">
    <citation type="submission" date="2021-01" db="UniProtKB">
        <authorList>
            <consortium name="EnsemblMetazoa"/>
        </authorList>
    </citation>
    <scope>IDENTIFICATION</scope>
</reference>
<evidence type="ECO:0000256" key="2">
    <source>
        <dbReference type="ARBA" id="ARBA00022448"/>
    </source>
</evidence>
<keyword evidence="6" id="KW-1185">Reference proteome</keyword>
<dbReference type="SUPFAM" id="SSF64268">
    <property type="entry name" value="PX domain"/>
    <property type="match status" value="1"/>
</dbReference>
<evidence type="ECO:0000313" key="5">
    <source>
        <dbReference type="EnsemblMetazoa" id="XP_001604143"/>
    </source>
</evidence>
<dbReference type="InterPro" id="IPR040842">
    <property type="entry name" value="SNX17/31_FERM"/>
</dbReference>
<dbReference type="Gene3D" id="1.20.80.60">
    <property type="match status" value="1"/>
</dbReference>
<dbReference type="Gene3D" id="3.30.1520.10">
    <property type="entry name" value="Phox-like domain"/>
    <property type="match status" value="1"/>
</dbReference>
<dbReference type="InterPro" id="IPR037836">
    <property type="entry name" value="SNX17_FERM-like_dom"/>
</dbReference>
<dbReference type="FunCoup" id="A0A7M7G4P1">
    <property type="interactions" value="642"/>
</dbReference>
<dbReference type="FunFam" id="3.30.1520.10:FF:000008">
    <property type="entry name" value="Sorting nexin-17 isoform1"/>
    <property type="match status" value="1"/>
</dbReference>
<evidence type="ECO:0000313" key="6">
    <source>
        <dbReference type="Proteomes" id="UP000002358"/>
    </source>
</evidence>
<dbReference type="CDD" id="cd06885">
    <property type="entry name" value="PX_SNX17_31"/>
    <property type="match status" value="1"/>
</dbReference>
<dbReference type="FunFam" id="1.20.80.60:FF:000001">
    <property type="entry name" value="Sorting nexin-17 isoform1"/>
    <property type="match status" value="1"/>
</dbReference>
<dbReference type="FunFam" id="2.30.29.30:FF:000145">
    <property type="entry name" value="Sorting nexin-17 isoform1"/>
    <property type="match status" value="1"/>
</dbReference>
<dbReference type="GO" id="GO:0006886">
    <property type="term" value="P:intracellular protein transport"/>
    <property type="evidence" value="ECO:0007669"/>
    <property type="project" value="TreeGrafter"/>
</dbReference>
<organism evidence="5 6">
    <name type="scientific">Nasonia vitripennis</name>
    <name type="common">Parasitic wasp</name>
    <dbReference type="NCBI Taxonomy" id="7425"/>
    <lineage>
        <taxon>Eukaryota</taxon>
        <taxon>Metazoa</taxon>
        <taxon>Ecdysozoa</taxon>
        <taxon>Arthropoda</taxon>
        <taxon>Hexapoda</taxon>
        <taxon>Insecta</taxon>
        <taxon>Pterygota</taxon>
        <taxon>Neoptera</taxon>
        <taxon>Endopterygota</taxon>
        <taxon>Hymenoptera</taxon>
        <taxon>Apocrita</taxon>
        <taxon>Proctotrupomorpha</taxon>
        <taxon>Chalcidoidea</taxon>
        <taxon>Pteromalidae</taxon>
        <taxon>Pteromalinae</taxon>
        <taxon>Nasonia</taxon>
    </lineage>
</organism>
<dbReference type="GO" id="GO:0035091">
    <property type="term" value="F:phosphatidylinositol binding"/>
    <property type="evidence" value="ECO:0007669"/>
    <property type="project" value="InterPro"/>
</dbReference>
<dbReference type="InterPro" id="IPR001683">
    <property type="entry name" value="PX_dom"/>
</dbReference>
<dbReference type="InterPro" id="IPR036871">
    <property type="entry name" value="PX_dom_sf"/>
</dbReference>
<proteinExistence type="inferred from homology"/>
<name>A0A7M7G4P1_NASVI</name>
<dbReference type="Pfam" id="PF00787">
    <property type="entry name" value="PX"/>
    <property type="match status" value="1"/>
</dbReference>
<dbReference type="InterPro" id="IPR011993">
    <property type="entry name" value="PH-like_dom_sf"/>
</dbReference>
<dbReference type="AlphaFoldDB" id="A0A7M7G4P1"/>
<evidence type="ECO:0000256" key="3">
    <source>
        <dbReference type="ARBA" id="ARBA00022927"/>
    </source>
</evidence>
<protein>
    <recommendedName>
        <fullName evidence="4">PX domain-containing protein</fullName>
    </recommendedName>
</protein>
<evidence type="ECO:0000256" key="1">
    <source>
        <dbReference type="ARBA" id="ARBA00010883"/>
    </source>
</evidence>
<feature type="domain" description="PX" evidence="4">
    <location>
        <begin position="1"/>
        <end position="107"/>
    </location>
</feature>
<dbReference type="GO" id="GO:0005769">
    <property type="term" value="C:early endosome"/>
    <property type="evidence" value="ECO:0007669"/>
    <property type="project" value="TreeGrafter"/>
</dbReference>
<dbReference type="Pfam" id="PF18116">
    <property type="entry name" value="SNX17_FERM_C"/>
    <property type="match status" value="1"/>
</dbReference>
<dbReference type="InterPro" id="IPR048763">
    <property type="entry name" value="SNX17-31_FERM_F1"/>
</dbReference>
<dbReference type="OrthoDB" id="5772781at2759"/>
<dbReference type="InParanoid" id="A0A7M7G4P1"/>
<dbReference type="InterPro" id="IPR048767">
    <property type="entry name" value="SNX17-31_FERM_F2"/>
</dbReference>
<evidence type="ECO:0000259" key="4">
    <source>
        <dbReference type="PROSITE" id="PS50195"/>
    </source>
</evidence>
<dbReference type="PANTHER" id="PTHR12431:SF14">
    <property type="entry name" value="LD15323P"/>
    <property type="match status" value="1"/>
</dbReference>
<dbReference type="RefSeq" id="XP_001604143.2">
    <property type="nucleotide sequence ID" value="XM_001604093.6"/>
</dbReference>
<dbReference type="CTD" id="9784"/>
<dbReference type="SMR" id="A0A7M7G4P1"/>
<comment type="similarity">
    <text evidence="1">Belongs to the sorting nexin family.</text>
</comment>
<dbReference type="Gene3D" id="2.30.29.30">
    <property type="entry name" value="Pleckstrin-homology domain (PH domain)/Phosphotyrosine-binding domain (PTB)"/>
    <property type="match status" value="1"/>
</dbReference>
<dbReference type="GO" id="GO:0032456">
    <property type="term" value="P:endocytic recycling"/>
    <property type="evidence" value="ECO:0007669"/>
    <property type="project" value="TreeGrafter"/>
</dbReference>
<dbReference type="Gene3D" id="3.10.20.90">
    <property type="entry name" value="Phosphatidylinositol 3-kinase Catalytic Subunit, Chain A, domain 1"/>
    <property type="match status" value="1"/>
</dbReference>
<sequence>MHFSVPDTQELIDEAGNAYLGYNVHINGLFHCTVRYKQLHNLHEQLVKDLEVPLPSFPPKKFFPLTVNQQEDRRLSLDKYIQTIGQNTSINNSELLNGFLLSAQLESAVGLVEDENVDVFLMNGLKINLDVTVAENSGQILKKVCKQIKLDEKLCPYFSLFIVYQDEENFVVLRKLQDFESPIITQRNMHKMGTRIVIGKWYWDAAFDFEMLNDSVALNLLYIQASAEVERGWIPATEELKRRLNTLKERNAKEEYLEIVRSLKYYGYIQFAPCLCDYPQAGSKVLVSIGKNELNIRIASSEGDQEEVGFKVTRMRCWRITTLHEGNDKYEETPECSLELSFEYLMAKDHLQWITISSEQAILMSVCLQSMIDELLLKNVGGVKNQEVTGKTWTYITRDGYSRTVMGSPSPESFNKNTKENEINARTKTEPIIKKITERFSAVKVKKPNAAKSPIPNQERRCNTDGDLLENNAFCMIGDDDL</sequence>
<dbReference type="EnsemblMetazoa" id="XM_001604093">
    <property type="protein sequence ID" value="XP_001604143"/>
    <property type="gene ID" value="LOC100120505"/>
</dbReference>
<dbReference type="PANTHER" id="PTHR12431">
    <property type="entry name" value="SORTING NEXIN 17 AND 27"/>
    <property type="match status" value="1"/>
</dbReference>
<dbReference type="PROSITE" id="PS50195">
    <property type="entry name" value="PX"/>
    <property type="match status" value="1"/>
</dbReference>
<dbReference type="Pfam" id="PF21273">
    <property type="entry name" value="SNX17-27-31_F1_FERM"/>
    <property type="match status" value="1"/>
</dbReference>
<dbReference type="GeneID" id="100120505"/>
<dbReference type="SMART" id="SM00312">
    <property type="entry name" value="PX"/>
    <property type="match status" value="1"/>
</dbReference>
<dbReference type="Proteomes" id="UP000002358">
    <property type="component" value="Chromosome 2"/>
</dbReference>
<keyword evidence="2" id="KW-0813">Transport</keyword>
<dbReference type="KEGG" id="nvi:100120505"/>